<evidence type="ECO:0000313" key="1">
    <source>
        <dbReference type="EMBL" id="MBS2970384.1"/>
    </source>
</evidence>
<protein>
    <submittedName>
        <fullName evidence="1">Uncharacterized protein</fullName>
    </submittedName>
</protein>
<dbReference type="Proteomes" id="UP000682403">
    <property type="component" value="Unassembled WGS sequence"/>
</dbReference>
<dbReference type="RefSeq" id="WP_211560530.1">
    <property type="nucleotide sequence ID" value="NZ_JAGVRK010000001.1"/>
</dbReference>
<gene>
    <name evidence="1" type="ORF">J9317_16680</name>
</gene>
<proteinExistence type="predicted"/>
<organism evidence="1 2">
    <name type="scientific">Metabacillus flavus</name>
    <dbReference type="NCBI Taxonomy" id="2823519"/>
    <lineage>
        <taxon>Bacteria</taxon>
        <taxon>Bacillati</taxon>
        <taxon>Bacillota</taxon>
        <taxon>Bacilli</taxon>
        <taxon>Bacillales</taxon>
        <taxon>Bacillaceae</taxon>
        <taxon>Metabacillus</taxon>
    </lineage>
</organism>
<keyword evidence="2" id="KW-1185">Reference proteome</keyword>
<accession>A0ABS5LJ43</accession>
<dbReference type="EMBL" id="JAGVRK010000001">
    <property type="protein sequence ID" value="MBS2970384.1"/>
    <property type="molecule type" value="Genomic_DNA"/>
</dbReference>
<evidence type="ECO:0000313" key="2">
    <source>
        <dbReference type="Proteomes" id="UP000682403"/>
    </source>
</evidence>
<comment type="caution">
    <text evidence="1">The sequence shown here is derived from an EMBL/GenBank/DDBJ whole genome shotgun (WGS) entry which is preliminary data.</text>
</comment>
<name>A0ABS5LJ43_9BACI</name>
<sequence length="194" mass="23136">MKQTSHGVNMFLQQAYDAFYEIFLEVFEEAFWGQNPYYRYSRLKDAICIYVELLHHKPLKIISEFIESLRGQIDGLLVKELFVIIRHLISHFPFYKCWDEVWFTKSLVTWDRVGKIHKFFDTHSGGGMRYTFIEKANNKESSVTIWLPENYKEDKPIYLKDIIPERDGMKVCLYFMTEVLSTQFPHITVKPLSD</sequence>
<reference evidence="1 2" key="1">
    <citation type="submission" date="2021-04" db="EMBL/GenBank/DDBJ databases">
        <title>Metabacillus sp. strain KIGAM252 whole genome sequence.</title>
        <authorList>
            <person name="Seo M.-J."/>
            <person name="Cho E.-S."/>
            <person name="Hwang C.Y."/>
            <person name="Yoon D.J."/>
        </authorList>
    </citation>
    <scope>NUCLEOTIDE SEQUENCE [LARGE SCALE GENOMIC DNA]</scope>
    <source>
        <strain evidence="1 2">KIGAM252</strain>
    </source>
</reference>